<dbReference type="InterPro" id="IPR001424">
    <property type="entry name" value="SOD_Cu_Zn_dom"/>
</dbReference>
<dbReference type="Pfam" id="PF00080">
    <property type="entry name" value="Sod_Cu"/>
    <property type="match status" value="1"/>
</dbReference>
<reference evidence="4 5" key="1">
    <citation type="journal article" date="2024" name="Commun. Biol.">
        <title>Comparative genomic analysis of thermophilic fungi reveals convergent evolutionary adaptations and gene losses.</title>
        <authorList>
            <person name="Steindorff A.S."/>
            <person name="Aguilar-Pontes M.V."/>
            <person name="Robinson A.J."/>
            <person name="Andreopoulos B."/>
            <person name="LaButti K."/>
            <person name="Kuo A."/>
            <person name="Mondo S."/>
            <person name="Riley R."/>
            <person name="Otillar R."/>
            <person name="Haridas S."/>
            <person name="Lipzen A."/>
            <person name="Grimwood J."/>
            <person name="Schmutz J."/>
            <person name="Clum A."/>
            <person name="Reid I.D."/>
            <person name="Moisan M.C."/>
            <person name="Butler G."/>
            <person name="Nguyen T.T.M."/>
            <person name="Dewar K."/>
            <person name="Conant G."/>
            <person name="Drula E."/>
            <person name="Henrissat B."/>
            <person name="Hansel C."/>
            <person name="Singer S."/>
            <person name="Hutchinson M.I."/>
            <person name="de Vries R.P."/>
            <person name="Natvig D.O."/>
            <person name="Powell A.J."/>
            <person name="Tsang A."/>
            <person name="Grigoriev I.V."/>
        </authorList>
    </citation>
    <scope>NUCLEOTIDE SEQUENCE [LARGE SCALE GENOMIC DNA]</scope>
    <source>
        <strain evidence="4 5">CBS 620.91</strain>
    </source>
</reference>
<feature type="compositionally biased region" description="Acidic residues" evidence="1">
    <location>
        <begin position="204"/>
        <end position="231"/>
    </location>
</feature>
<proteinExistence type="predicted"/>
<name>A0ABR3VLV3_HUMIN</name>
<dbReference type="InterPro" id="IPR036423">
    <property type="entry name" value="SOD-like_Cu/Zn_dom_sf"/>
</dbReference>
<feature type="region of interest" description="Disordered" evidence="1">
    <location>
        <begin position="202"/>
        <end position="238"/>
    </location>
</feature>
<dbReference type="PANTHER" id="PTHR20910:SF1">
    <property type="entry name" value="SUPEROXIDE DISMUTASE COPPER_ZINC BINDING DOMAIN-CONTAINING PROTEIN"/>
    <property type="match status" value="1"/>
</dbReference>
<dbReference type="Proteomes" id="UP001583172">
    <property type="component" value="Unassembled WGS sequence"/>
</dbReference>
<dbReference type="SUPFAM" id="SSF49329">
    <property type="entry name" value="Cu,Zn superoxide dismutase-like"/>
    <property type="match status" value="1"/>
</dbReference>
<dbReference type="EMBL" id="JAZGSY010000045">
    <property type="protein sequence ID" value="KAL1842365.1"/>
    <property type="molecule type" value="Genomic_DNA"/>
</dbReference>
<comment type="caution">
    <text evidence="4">The sequence shown here is derived from an EMBL/GenBank/DDBJ whole genome shotgun (WGS) entry which is preliminary data.</text>
</comment>
<sequence>MRTPSTLALLLAAAGAVSAQKQLPDGTWTGKRGDAFFIIDNPLGYVYQAVFPQDAFFQPAYPEGGNIVGSVTAEAAEPDGEGVRFNIKLSNLPATGGPFMYHIHAKPVPADGNCTATGAHLDPFERGQQPPCNASAPETCEVGDLSGKHGAIPEGSTSFTTSYVDGYASTVESYEGFIGNLSVVIHLANSTRVTCANFKLIEAPEGDDGNGDSDDDWEDGDDDYEEDDDDYSIPTLTASVPAPSSFISSVTSVTSVQSITTEPSTTTEPTSTSQRPVPTDILEAGAPAVIAKAGAAAVAAVVGVVFML</sequence>
<feature type="region of interest" description="Disordered" evidence="1">
    <location>
        <begin position="258"/>
        <end position="277"/>
    </location>
</feature>
<keyword evidence="5" id="KW-1185">Reference proteome</keyword>
<evidence type="ECO:0000256" key="2">
    <source>
        <dbReference type="SAM" id="SignalP"/>
    </source>
</evidence>
<feature type="domain" description="Superoxide dismutase copper/zinc binding" evidence="3">
    <location>
        <begin position="68"/>
        <end position="189"/>
    </location>
</feature>
<gene>
    <name evidence="4" type="ORF">VTJ49DRAFT_5430</name>
</gene>
<dbReference type="InterPro" id="IPR053257">
    <property type="entry name" value="Cu-only_SOD"/>
</dbReference>
<feature type="signal peptide" evidence="2">
    <location>
        <begin position="1"/>
        <end position="19"/>
    </location>
</feature>
<evidence type="ECO:0000313" key="4">
    <source>
        <dbReference type="EMBL" id="KAL1842365.1"/>
    </source>
</evidence>
<accession>A0ABR3VLV3</accession>
<evidence type="ECO:0000313" key="5">
    <source>
        <dbReference type="Proteomes" id="UP001583172"/>
    </source>
</evidence>
<organism evidence="4 5">
    <name type="scientific">Humicola insolens</name>
    <name type="common">Soft-rot fungus</name>
    <dbReference type="NCBI Taxonomy" id="85995"/>
    <lineage>
        <taxon>Eukaryota</taxon>
        <taxon>Fungi</taxon>
        <taxon>Dikarya</taxon>
        <taxon>Ascomycota</taxon>
        <taxon>Pezizomycotina</taxon>
        <taxon>Sordariomycetes</taxon>
        <taxon>Sordariomycetidae</taxon>
        <taxon>Sordariales</taxon>
        <taxon>Chaetomiaceae</taxon>
        <taxon>Mycothermus</taxon>
    </lineage>
</organism>
<dbReference type="Gene3D" id="2.60.40.200">
    <property type="entry name" value="Superoxide dismutase, copper/zinc binding domain"/>
    <property type="match status" value="1"/>
</dbReference>
<feature type="compositionally biased region" description="Low complexity" evidence="1">
    <location>
        <begin position="258"/>
        <end position="273"/>
    </location>
</feature>
<dbReference type="PANTHER" id="PTHR20910">
    <property type="entry name" value="AGAP001623-PA"/>
    <property type="match status" value="1"/>
</dbReference>
<evidence type="ECO:0000256" key="1">
    <source>
        <dbReference type="SAM" id="MobiDB-lite"/>
    </source>
</evidence>
<protein>
    <recommendedName>
        <fullName evidence="3">Superoxide dismutase copper/zinc binding domain-containing protein</fullName>
    </recommendedName>
</protein>
<evidence type="ECO:0000259" key="3">
    <source>
        <dbReference type="Pfam" id="PF00080"/>
    </source>
</evidence>
<feature type="chain" id="PRO_5045442585" description="Superoxide dismutase copper/zinc binding domain-containing protein" evidence="2">
    <location>
        <begin position="20"/>
        <end position="308"/>
    </location>
</feature>
<keyword evidence="2" id="KW-0732">Signal</keyword>